<gene>
    <name evidence="2" type="ORF">TrST_g4650</name>
</gene>
<evidence type="ECO:0000256" key="1">
    <source>
        <dbReference type="ARBA" id="ARBA00008315"/>
    </source>
</evidence>
<organism evidence="2 3">
    <name type="scientific">Triparma strigata</name>
    <dbReference type="NCBI Taxonomy" id="1606541"/>
    <lineage>
        <taxon>Eukaryota</taxon>
        <taxon>Sar</taxon>
        <taxon>Stramenopiles</taxon>
        <taxon>Ochrophyta</taxon>
        <taxon>Bolidophyceae</taxon>
        <taxon>Parmales</taxon>
        <taxon>Triparmaceae</taxon>
        <taxon>Triparma</taxon>
    </lineage>
</organism>
<dbReference type="OrthoDB" id="2163395at2759"/>
<keyword evidence="3" id="KW-1185">Reference proteome</keyword>
<dbReference type="InterPro" id="IPR029488">
    <property type="entry name" value="Hmw/CFAP97"/>
</dbReference>
<accession>A0A9W7BXX0</accession>
<dbReference type="EMBL" id="BRXY01000459">
    <property type="protein sequence ID" value="GMH96135.1"/>
    <property type="molecule type" value="Genomic_DNA"/>
</dbReference>
<dbReference type="AlphaFoldDB" id="A0A9W7BXX0"/>
<comment type="caution">
    <text evidence="2">The sequence shown here is derived from an EMBL/GenBank/DDBJ whole genome shotgun (WGS) entry which is preliminary data.</text>
</comment>
<dbReference type="InterPro" id="IPR038792">
    <property type="entry name" value="CFAP97D1/2"/>
</dbReference>
<dbReference type="PANTHER" id="PTHR33768">
    <property type="entry name" value="MIP11318P"/>
    <property type="match status" value="1"/>
</dbReference>
<evidence type="ECO:0000313" key="3">
    <source>
        <dbReference type="Proteomes" id="UP001165085"/>
    </source>
</evidence>
<name>A0A9W7BXX0_9STRA</name>
<evidence type="ECO:0000313" key="2">
    <source>
        <dbReference type="EMBL" id="GMH96135.1"/>
    </source>
</evidence>
<dbReference type="Proteomes" id="UP001165085">
    <property type="component" value="Unassembled WGS sequence"/>
</dbReference>
<sequence>MDRGRKAMPVQNKQCHERYIKHCQAMHRSKLKEMKCSIDNKQPKGASHLKTNAKKNALMEERFANIERENRMLLEKMSYIIAKKGGIDNKNDSIQYGRSLNKDRRKRELQKITKQNQLILSRIQESQPTYDHLTWAEEARVNQQFMVNVCEYKPKMGKSAATLSSRISNDGAEATEF</sequence>
<dbReference type="PANTHER" id="PTHR33768:SF3">
    <property type="entry name" value="MIP11318P"/>
    <property type="match status" value="1"/>
</dbReference>
<reference evidence="3" key="1">
    <citation type="journal article" date="2023" name="Commun. Biol.">
        <title>Genome analysis of Parmales, the sister group of diatoms, reveals the evolutionary specialization of diatoms from phago-mixotrophs to photoautotrophs.</title>
        <authorList>
            <person name="Ban H."/>
            <person name="Sato S."/>
            <person name="Yoshikawa S."/>
            <person name="Yamada K."/>
            <person name="Nakamura Y."/>
            <person name="Ichinomiya M."/>
            <person name="Sato N."/>
            <person name="Blanc-Mathieu R."/>
            <person name="Endo H."/>
            <person name="Kuwata A."/>
            <person name="Ogata H."/>
        </authorList>
    </citation>
    <scope>NUCLEOTIDE SEQUENCE [LARGE SCALE GENOMIC DNA]</scope>
    <source>
        <strain evidence="3">NIES 3701</strain>
    </source>
</reference>
<dbReference type="Pfam" id="PF13879">
    <property type="entry name" value="Hmw_CFAP97"/>
    <property type="match status" value="1"/>
</dbReference>
<proteinExistence type="inferred from homology"/>
<comment type="similarity">
    <text evidence="1">Belongs to the CFAP97 family.</text>
</comment>
<protein>
    <submittedName>
        <fullName evidence="2">Uncharacterized protein</fullName>
    </submittedName>
</protein>